<keyword evidence="5" id="KW-0963">Cytoplasm</keyword>
<evidence type="ECO:0000256" key="11">
    <source>
        <dbReference type="ARBA" id="ARBA00023125"/>
    </source>
</evidence>
<evidence type="ECO:0000256" key="4">
    <source>
        <dbReference type="ARBA" id="ARBA00020910"/>
    </source>
</evidence>
<dbReference type="GO" id="GO:0003700">
    <property type="term" value="F:DNA-binding transcription factor activity"/>
    <property type="evidence" value="ECO:0007669"/>
    <property type="project" value="InterPro"/>
</dbReference>
<name>A0A7K1KRJ2_9BACT</name>
<comment type="caution">
    <text evidence="15">The sequence shown here is derived from an EMBL/GenBank/DDBJ whole genome shotgun (WGS) entry which is preliminary data.</text>
</comment>
<dbReference type="Gene3D" id="3.30.1490.190">
    <property type="match status" value="1"/>
</dbReference>
<dbReference type="CDD" id="cd07153">
    <property type="entry name" value="Fur_like"/>
    <property type="match status" value="1"/>
</dbReference>
<evidence type="ECO:0000256" key="14">
    <source>
        <dbReference type="PIRSR" id="PIRSR602481-2"/>
    </source>
</evidence>
<dbReference type="SUPFAM" id="SSF46785">
    <property type="entry name" value="Winged helix' DNA-binding domain"/>
    <property type="match status" value="1"/>
</dbReference>
<keyword evidence="7 13" id="KW-0479">Metal-binding</keyword>
<dbReference type="Pfam" id="PF01475">
    <property type="entry name" value="FUR"/>
    <property type="match status" value="1"/>
</dbReference>
<feature type="binding site" evidence="13">
    <location>
        <position position="140"/>
    </location>
    <ligand>
        <name>Zn(2+)</name>
        <dbReference type="ChEBI" id="CHEBI:29105"/>
    </ligand>
</feature>
<dbReference type="GO" id="GO:1900376">
    <property type="term" value="P:regulation of secondary metabolite biosynthetic process"/>
    <property type="evidence" value="ECO:0007669"/>
    <property type="project" value="TreeGrafter"/>
</dbReference>
<keyword evidence="11" id="KW-0238">DNA-binding</keyword>
<dbReference type="AlphaFoldDB" id="A0A7K1KRJ2"/>
<feature type="binding site" evidence="13">
    <location>
        <position position="137"/>
    </location>
    <ligand>
        <name>Zn(2+)</name>
        <dbReference type="ChEBI" id="CHEBI:29105"/>
    </ligand>
</feature>
<evidence type="ECO:0000256" key="6">
    <source>
        <dbReference type="ARBA" id="ARBA00022491"/>
    </source>
</evidence>
<dbReference type="InterPro" id="IPR036390">
    <property type="entry name" value="WH_DNA-bd_sf"/>
</dbReference>
<dbReference type="GO" id="GO:0005829">
    <property type="term" value="C:cytosol"/>
    <property type="evidence" value="ECO:0007669"/>
    <property type="project" value="TreeGrafter"/>
</dbReference>
<dbReference type="PANTHER" id="PTHR33202">
    <property type="entry name" value="ZINC UPTAKE REGULATION PROTEIN"/>
    <property type="match status" value="1"/>
</dbReference>
<comment type="subcellular location">
    <subcellularLocation>
        <location evidence="1">Cytoplasm</location>
    </subcellularLocation>
</comment>
<dbReference type="GO" id="GO:0000976">
    <property type="term" value="F:transcription cis-regulatory region binding"/>
    <property type="evidence" value="ECO:0007669"/>
    <property type="project" value="TreeGrafter"/>
</dbReference>
<feature type="binding site" evidence="14">
    <location>
        <position position="112"/>
    </location>
    <ligand>
        <name>Fe cation</name>
        <dbReference type="ChEBI" id="CHEBI:24875"/>
    </ligand>
</feature>
<evidence type="ECO:0000256" key="13">
    <source>
        <dbReference type="PIRSR" id="PIRSR602481-1"/>
    </source>
</evidence>
<reference evidence="15 16" key="1">
    <citation type="submission" date="2019-11" db="EMBL/GenBank/DDBJ databases">
        <title>Pseudodesulfovibrio alkaliphilus, sp. nov., an alkaliphilic sulfate-reducing bacteria from mud volcano of Taman peninsula, Russia.</title>
        <authorList>
            <person name="Frolova A."/>
            <person name="Merkel A.Y."/>
            <person name="Slobodkin A.I."/>
        </authorList>
    </citation>
    <scope>NUCLEOTIDE SEQUENCE [LARGE SCALE GENOMIC DNA]</scope>
    <source>
        <strain evidence="15 16">F-1</strain>
    </source>
</reference>
<evidence type="ECO:0000256" key="5">
    <source>
        <dbReference type="ARBA" id="ARBA00022490"/>
    </source>
</evidence>
<organism evidence="15 16">
    <name type="scientific">Pseudodesulfovibrio alkaliphilus</name>
    <dbReference type="NCBI Taxonomy" id="2661613"/>
    <lineage>
        <taxon>Bacteria</taxon>
        <taxon>Pseudomonadati</taxon>
        <taxon>Thermodesulfobacteriota</taxon>
        <taxon>Desulfovibrionia</taxon>
        <taxon>Desulfovibrionales</taxon>
        <taxon>Desulfovibrionaceae</taxon>
    </lineage>
</organism>
<comment type="similarity">
    <text evidence="2">Belongs to the Fur family.</text>
</comment>
<feature type="binding site" evidence="14">
    <location>
        <position position="93"/>
    </location>
    <ligand>
        <name>Fe cation</name>
        <dbReference type="ChEBI" id="CHEBI:24875"/>
    </ligand>
</feature>
<evidence type="ECO:0000313" key="16">
    <source>
        <dbReference type="Proteomes" id="UP000461162"/>
    </source>
</evidence>
<evidence type="ECO:0000313" key="15">
    <source>
        <dbReference type="EMBL" id="MUM78688.1"/>
    </source>
</evidence>
<evidence type="ECO:0000256" key="12">
    <source>
        <dbReference type="ARBA" id="ARBA00023163"/>
    </source>
</evidence>
<dbReference type="InterPro" id="IPR036388">
    <property type="entry name" value="WH-like_DNA-bd_sf"/>
</dbReference>
<dbReference type="Proteomes" id="UP000461162">
    <property type="component" value="Unassembled WGS sequence"/>
</dbReference>
<evidence type="ECO:0000256" key="3">
    <source>
        <dbReference type="ARBA" id="ARBA00011738"/>
    </source>
</evidence>
<keyword evidence="16" id="KW-1185">Reference proteome</keyword>
<comment type="subunit">
    <text evidence="3">Homodimer.</text>
</comment>
<feature type="binding site" evidence="14">
    <location>
        <position position="91"/>
    </location>
    <ligand>
        <name>Fe cation</name>
        <dbReference type="ChEBI" id="CHEBI:24875"/>
    </ligand>
</feature>
<dbReference type="PANTHER" id="PTHR33202:SF2">
    <property type="entry name" value="FERRIC UPTAKE REGULATION PROTEIN"/>
    <property type="match status" value="1"/>
</dbReference>
<dbReference type="FunFam" id="3.30.1490.190:FF:000001">
    <property type="entry name" value="Ferric uptake regulation protein"/>
    <property type="match status" value="1"/>
</dbReference>
<proteinExistence type="inferred from homology"/>
<keyword evidence="9 14" id="KW-0408">Iron</keyword>
<dbReference type="GO" id="GO:0008270">
    <property type="term" value="F:zinc ion binding"/>
    <property type="evidence" value="ECO:0007669"/>
    <property type="project" value="TreeGrafter"/>
</dbReference>
<dbReference type="Gene3D" id="1.10.10.10">
    <property type="entry name" value="Winged helix-like DNA-binding domain superfamily/Winged helix DNA-binding domain"/>
    <property type="match status" value="1"/>
</dbReference>
<evidence type="ECO:0000256" key="8">
    <source>
        <dbReference type="ARBA" id="ARBA00022833"/>
    </source>
</evidence>
<evidence type="ECO:0000256" key="1">
    <source>
        <dbReference type="ARBA" id="ARBA00004496"/>
    </source>
</evidence>
<evidence type="ECO:0000256" key="9">
    <source>
        <dbReference type="ARBA" id="ARBA00023004"/>
    </source>
</evidence>
<keyword evidence="12" id="KW-0804">Transcription</keyword>
<dbReference type="InterPro" id="IPR002481">
    <property type="entry name" value="FUR"/>
</dbReference>
<comment type="cofactor">
    <cofactor evidence="13">
        <name>Zn(2+)</name>
        <dbReference type="ChEBI" id="CHEBI:29105"/>
    </cofactor>
    <text evidence="13">Binds 1 zinc ion per subunit.</text>
</comment>
<dbReference type="GO" id="GO:0045892">
    <property type="term" value="P:negative regulation of DNA-templated transcription"/>
    <property type="evidence" value="ECO:0007669"/>
    <property type="project" value="TreeGrafter"/>
</dbReference>
<dbReference type="InterPro" id="IPR043135">
    <property type="entry name" value="Fur_C"/>
</dbReference>
<feature type="binding site" evidence="13">
    <location>
        <position position="97"/>
    </location>
    <ligand>
        <name>Zn(2+)</name>
        <dbReference type="ChEBI" id="CHEBI:29105"/>
    </ligand>
</feature>
<dbReference type="EMBL" id="WODC01000011">
    <property type="protein sequence ID" value="MUM78688.1"/>
    <property type="molecule type" value="Genomic_DNA"/>
</dbReference>
<evidence type="ECO:0000256" key="2">
    <source>
        <dbReference type="ARBA" id="ARBA00007957"/>
    </source>
</evidence>
<keyword evidence="8 13" id="KW-0862">Zinc</keyword>
<feature type="binding site" evidence="13">
    <location>
        <position position="100"/>
    </location>
    <ligand>
        <name>Zn(2+)</name>
        <dbReference type="ChEBI" id="CHEBI:29105"/>
    </ligand>
</feature>
<dbReference type="RefSeq" id="WP_155935541.1">
    <property type="nucleotide sequence ID" value="NZ_WODC01000011.1"/>
</dbReference>
<comment type="cofactor">
    <cofactor evidence="14">
        <name>Mn(2+)</name>
        <dbReference type="ChEBI" id="CHEBI:29035"/>
    </cofactor>
    <cofactor evidence="14">
        <name>Fe(2+)</name>
        <dbReference type="ChEBI" id="CHEBI:29033"/>
    </cofactor>
    <text evidence="14">Binds 1 Mn(2+) or Fe(2+) ion per subunit.</text>
</comment>
<accession>A0A7K1KRJ2</accession>
<evidence type="ECO:0000256" key="10">
    <source>
        <dbReference type="ARBA" id="ARBA00023015"/>
    </source>
</evidence>
<gene>
    <name evidence="15" type="ORF">GKC30_13690</name>
</gene>
<keyword evidence="10" id="KW-0805">Transcription regulation</keyword>
<protein>
    <recommendedName>
        <fullName evidence="4">Ferric uptake regulation protein</fullName>
    </recommendedName>
</protein>
<sequence length="144" mass="16165">MKSARQVFMEYLGDNGMSMTHQRRVIVETFLESEGHFTAEQLYTRVSSQVPDIGQATVYRTLKLLVESGLADAFDLGEGVTLYEHHYGHAHHDHLVCVECGRKVEIVDETIERRQAAVAQEHGFTLTRHRMVLYGLCPGCSGTG</sequence>
<evidence type="ECO:0000256" key="7">
    <source>
        <dbReference type="ARBA" id="ARBA00022723"/>
    </source>
</evidence>
<feature type="binding site" evidence="14">
    <location>
        <position position="129"/>
    </location>
    <ligand>
        <name>Fe cation</name>
        <dbReference type="ChEBI" id="CHEBI:24875"/>
    </ligand>
</feature>
<keyword evidence="6" id="KW-0678">Repressor</keyword>